<dbReference type="Gene3D" id="1.10.287.1490">
    <property type="match status" value="1"/>
</dbReference>
<name>A0A378QCI5_9GAMM</name>
<sequence>MGECGTQKEQLQSELDKTRIECSNLHDKLTDNQKHAQELEKRVSELADENKAMVAEIARLSSRNQFKQDEIDRLTAEIGNKGQKHQAEIQSQLDKLDKHRHSSPKSPQKTPHSKGEMIR</sequence>
<proteinExistence type="predicted"/>
<evidence type="ECO:0000256" key="1">
    <source>
        <dbReference type="SAM" id="Coils"/>
    </source>
</evidence>
<feature type="coiled-coil region" evidence="1">
    <location>
        <begin position="8"/>
        <end position="77"/>
    </location>
</feature>
<dbReference type="AlphaFoldDB" id="A0A378QCI5"/>
<gene>
    <name evidence="3" type="ORF">NCTC12877_00009</name>
</gene>
<keyword evidence="1" id="KW-0175">Coiled coil</keyword>
<evidence type="ECO:0000313" key="3">
    <source>
        <dbReference type="EMBL" id="STY98629.1"/>
    </source>
</evidence>
<reference evidence="3 4" key="1">
    <citation type="submission" date="2018-06" db="EMBL/GenBank/DDBJ databases">
        <authorList>
            <consortium name="Pathogen Informatics"/>
            <person name="Doyle S."/>
        </authorList>
    </citation>
    <scope>NUCLEOTIDE SEQUENCE [LARGE SCALE GENOMIC DNA]</scope>
    <source>
        <strain evidence="3 4">NCTC12877</strain>
    </source>
</reference>
<keyword evidence="4" id="KW-1185">Reference proteome</keyword>
<feature type="region of interest" description="Disordered" evidence="2">
    <location>
        <begin position="80"/>
        <end position="119"/>
    </location>
</feature>
<dbReference type="Proteomes" id="UP000254065">
    <property type="component" value="Unassembled WGS sequence"/>
</dbReference>
<evidence type="ECO:0000256" key="2">
    <source>
        <dbReference type="SAM" id="MobiDB-lite"/>
    </source>
</evidence>
<dbReference type="EMBL" id="UGQB01000002">
    <property type="protein sequence ID" value="STY98629.1"/>
    <property type="molecule type" value="Genomic_DNA"/>
</dbReference>
<accession>A0A378QCI5</accession>
<protein>
    <submittedName>
        <fullName evidence="3">Uncharacterized protein</fullName>
    </submittedName>
</protein>
<organism evidence="3 4">
    <name type="scientific">Moraxella caprae</name>
    <dbReference type="NCBI Taxonomy" id="90240"/>
    <lineage>
        <taxon>Bacteria</taxon>
        <taxon>Pseudomonadati</taxon>
        <taxon>Pseudomonadota</taxon>
        <taxon>Gammaproteobacteria</taxon>
        <taxon>Moraxellales</taxon>
        <taxon>Moraxellaceae</taxon>
        <taxon>Moraxella</taxon>
    </lineage>
</organism>
<evidence type="ECO:0000313" key="4">
    <source>
        <dbReference type="Proteomes" id="UP000254065"/>
    </source>
</evidence>